<reference evidence="1" key="1">
    <citation type="submission" date="2021-02" db="EMBL/GenBank/DDBJ databases">
        <authorList>
            <person name="Nowell W R."/>
        </authorList>
    </citation>
    <scope>NUCLEOTIDE SEQUENCE</scope>
</reference>
<protein>
    <submittedName>
        <fullName evidence="1">Uncharacterized protein</fullName>
    </submittedName>
</protein>
<evidence type="ECO:0000313" key="2">
    <source>
        <dbReference type="Proteomes" id="UP000663855"/>
    </source>
</evidence>
<dbReference type="AlphaFoldDB" id="A0A815SJL8"/>
<gene>
    <name evidence="1" type="ORF">CJN711_LOCUS26802</name>
</gene>
<dbReference type="PANTHER" id="PTHR46579:SF1">
    <property type="entry name" value="F5_8 TYPE C DOMAIN-CONTAINING PROTEIN"/>
    <property type="match status" value="1"/>
</dbReference>
<organism evidence="1 2">
    <name type="scientific">Rotaria magnacalcarata</name>
    <dbReference type="NCBI Taxonomy" id="392030"/>
    <lineage>
        <taxon>Eukaryota</taxon>
        <taxon>Metazoa</taxon>
        <taxon>Spiralia</taxon>
        <taxon>Gnathifera</taxon>
        <taxon>Rotifera</taxon>
        <taxon>Eurotatoria</taxon>
        <taxon>Bdelloidea</taxon>
        <taxon>Philodinida</taxon>
        <taxon>Philodinidae</taxon>
        <taxon>Rotaria</taxon>
    </lineage>
</organism>
<dbReference type="Proteomes" id="UP000663855">
    <property type="component" value="Unassembled WGS sequence"/>
</dbReference>
<evidence type="ECO:0000313" key="1">
    <source>
        <dbReference type="EMBL" id="CAF1492783.1"/>
    </source>
</evidence>
<dbReference type="EMBL" id="CAJNOV010012637">
    <property type="protein sequence ID" value="CAF1492783.1"/>
    <property type="molecule type" value="Genomic_DNA"/>
</dbReference>
<proteinExistence type="predicted"/>
<accession>A0A815SJL8</accession>
<sequence>MYRFSYKVNQRRRIRQIKRQSARYLIASDNNSSDDNCSDDNNEQLLQVHGERQELHEEISPMVINNEYVSFSSCVNDNDDDIDRINEDEYEDDIDIDQINEDEYDERPLYHGSSITVTNAVHRISNFYLKINLDKQKVNSLLRLIKHILPKPNLLPSTLKSMNKSLHHVSSTSTSLLCSDCYHSCKRHGARSKTCINPNCLTSFRRRRTTEIIEIVRFDVRSQIQSIMNRNAAFINKPRFFPPSIWSQQYNKVLYPYKNNDLTPRTHDNYLKAAREAIRKSSGGKEVAVDGIKGLSSLFRIFKYPTQIIYDFMHLVCLGHIPYLMNRWCSRIDKKSVLEIDNKLQHLCIPHNMKVVFLESIKMASQWKAKNSRLFVLHVGVPIMLNHLPILLFSHFVVYSLAIKILYSSQAKEDVLFAERLLDFYCRTASNVHDPSIEIFSLHAHLHLSHQVRQHGGLTHMTAFAFESSIRYIKKKAHGSINLASQIGYWINIRQAVQSNNFNVPKDCLMSVSITKRKNI</sequence>
<comment type="caution">
    <text evidence="1">The sequence shown here is derived from an EMBL/GenBank/DDBJ whole genome shotgun (WGS) entry which is preliminary data.</text>
</comment>
<name>A0A815SJL8_9BILA</name>
<dbReference type="PANTHER" id="PTHR46579">
    <property type="entry name" value="F5/8 TYPE C DOMAIN-CONTAINING PROTEIN-RELATED"/>
    <property type="match status" value="1"/>
</dbReference>